<proteinExistence type="predicted"/>
<organism evidence="3 4">
    <name type="scientific">Paenibacillus abyssi</name>
    <dbReference type="NCBI Taxonomy" id="1340531"/>
    <lineage>
        <taxon>Bacteria</taxon>
        <taxon>Bacillati</taxon>
        <taxon>Bacillota</taxon>
        <taxon>Bacilli</taxon>
        <taxon>Bacillales</taxon>
        <taxon>Paenibacillaceae</taxon>
        <taxon>Paenibacillus</taxon>
    </lineage>
</organism>
<accession>A0A917LGA7</accession>
<keyword evidence="2" id="KW-0677">Repeat</keyword>
<gene>
    <name evidence="3" type="ORF">GCM10010916_42970</name>
</gene>
<dbReference type="InterPro" id="IPR001451">
    <property type="entry name" value="Hexapep"/>
</dbReference>
<evidence type="ECO:0000313" key="3">
    <source>
        <dbReference type="EMBL" id="GGG21673.1"/>
    </source>
</evidence>
<dbReference type="CDD" id="cd03349">
    <property type="entry name" value="LbH_XAT"/>
    <property type="match status" value="1"/>
</dbReference>
<name>A0A917LGA7_9BACL</name>
<dbReference type="Gene3D" id="2.160.10.10">
    <property type="entry name" value="Hexapeptide repeat proteins"/>
    <property type="match status" value="1"/>
</dbReference>
<dbReference type="Pfam" id="PF00132">
    <property type="entry name" value="Hexapep"/>
    <property type="match status" value="1"/>
</dbReference>
<dbReference type="InterPro" id="IPR011004">
    <property type="entry name" value="Trimer_LpxA-like_sf"/>
</dbReference>
<dbReference type="PROSITE" id="PS00101">
    <property type="entry name" value="HEXAPEP_TRANSFERASES"/>
    <property type="match status" value="1"/>
</dbReference>
<dbReference type="RefSeq" id="WP_188533129.1">
    <property type="nucleotide sequence ID" value="NZ_BMGR01000017.1"/>
</dbReference>
<dbReference type="SUPFAM" id="SSF51161">
    <property type="entry name" value="Trimeric LpxA-like enzymes"/>
    <property type="match status" value="1"/>
</dbReference>
<keyword evidence="1" id="KW-0808">Transferase</keyword>
<reference evidence="3" key="1">
    <citation type="journal article" date="2014" name="Int. J. Syst. Evol. Microbiol.">
        <title>Complete genome sequence of Corynebacterium casei LMG S-19264T (=DSM 44701T), isolated from a smear-ripened cheese.</title>
        <authorList>
            <consortium name="US DOE Joint Genome Institute (JGI-PGF)"/>
            <person name="Walter F."/>
            <person name="Albersmeier A."/>
            <person name="Kalinowski J."/>
            <person name="Ruckert C."/>
        </authorList>
    </citation>
    <scope>NUCLEOTIDE SEQUENCE</scope>
    <source>
        <strain evidence="3">CGMCC 1.12987</strain>
    </source>
</reference>
<dbReference type="Proteomes" id="UP000644756">
    <property type="component" value="Unassembled WGS sequence"/>
</dbReference>
<reference evidence="3" key="2">
    <citation type="submission" date="2020-09" db="EMBL/GenBank/DDBJ databases">
        <authorList>
            <person name="Sun Q."/>
            <person name="Zhou Y."/>
        </authorList>
    </citation>
    <scope>NUCLEOTIDE SEQUENCE</scope>
    <source>
        <strain evidence="3">CGMCC 1.12987</strain>
    </source>
</reference>
<dbReference type="PANTHER" id="PTHR43300">
    <property type="entry name" value="ACETYLTRANSFERASE"/>
    <property type="match status" value="1"/>
</dbReference>
<sequence>MINFTSKNKEWNKKWLLKLILVNNNCKLEPNVCITRFCKIKNTTIQEYSYVGNNTQIINANIGKYCSIAHSVKIGLGMHPTDRFSTSPIFYSPTNIFDIKIVESHTFEEFDKVVIKNDVWIGANAVIQDGVTIGNGAIIAAGAVVTKDVPDYAIVGGVPAKIIKYRFEKEVIDEINESKWWDLPLKVIEQYKNNFSDIKLFLKSIKSLNNKL</sequence>
<dbReference type="GO" id="GO:0016740">
    <property type="term" value="F:transferase activity"/>
    <property type="evidence" value="ECO:0007669"/>
    <property type="project" value="UniProtKB-KW"/>
</dbReference>
<keyword evidence="4" id="KW-1185">Reference proteome</keyword>
<dbReference type="PANTHER" id="PTHR43300:SF11">
    <property type="entry name" value="ACETYLTRANSFERASE RV3034C-RELATED"/>
    <property type="match status" value="1"/>
</dbReference>
<protein>
    <recommendedName>
        <fullName evidence="5">Acetyltransferase</fullName>
    </recommendedName>
</protein>
<evidence type="ECO:0000313" key="4">
    <source>
        <dbReference type="Proteomes" id="UP000644756"/>
    </source>
</evidence>
<evidence type="ECO:0008006" key="5">
    <source>
        <dbReference type="Google" id="ProtNLM"/>
    </source>
</evidence>
<dbReference type="InterPro" id="IPR050179">
    <property type="entry name" value="Trans_hexapeptide_repeat"/>
</dbReference>
<dbReference type="InterPro" id="IPR018357">
    <property type="entry name" value="Hexapep_transf_CS"/>
</dbReference>
<evidence type="ECO:0000256" key="1">
    <source>
        <dbReference type="ARBA" id="ARBA00022679"/>
    </source>
</evidence>
<comment type="caution">
    <text evidence="3">The sequence shown here is derived from an EMBL/GenBank/DDBJ whole genome shotgun (WGS) entry which is preliminary data.</text>
</comment>
<dbReference type="AlphaFoldDB" id="A0A917LGA7"/>
<dbReference type="EMBL" id="BMGR01000017">
    <property type="protein sequence ID" value="GGG21673.1"/>
    <property type="molecule type" value="Genomic_DNA"/>
</dbReference>
<evidence type="ECO:0000256" key="2">
    <source>
        <dbReference type="ARBA" id="ARBA00022737"/>
    </source>
</evidence>